<feature type="region of interest" description="Disordered" evidence="1">
    <location>
        <begin position="30"/>
        <end position="82"/>
    </location>
</feature>
<dbReference type="PANTHER" id="PTHR23099:SF0">
    <property type="entry name" value="GERM CELL NUCLEAR ACIDIC PROTEIN"/>
    <property type="match status" value="1"/>
</dbReference>
<dbReference type="InterPro" id="IPR006640">
    <property type="entry name" value="SprT-like_domain"/>
</dbReference>
<feature type="region of interest" description="Disordered" evidence="1">
    <location>
        <begin position="286"/>
        <end position="306"/>
    </location>
</feature>
<evidence type="ECO:0000313" key="4">
    <source>
        <dbReference type="Proteomes" id="UP000024635"/>
    </source>
</evidence>
<dbReference type="SMART" id="SM00731">
    <property type="entry name" value="SprT"/>
    <property type="match status" value="1"/>
</dbReference>
<accession>A0A016TL32</accession>
<feature type="compositionally biased region" description="Polar residues" evidence="1">
    <location>
        <begin position="31"/>
        <end position="52"/>
    </location>
</feature>
<gene>
    <name evidence="3" type="primary">Acey_s0094.g2709</name>
    <name evidence="3" type="synonym">Acey-ZK328.4</name>
    <name evidence="3" type="ORF">Y032_0094g2709</name>
</gene>
<feature type="compositionally biased region" description="Low complexity" evidence="1">
    <location>
        <begin position="286"/>
        <end position="296"/>
    </location>
</feature>
<reference evidence="4" key="1">
    <citation type="journal article" date="2015" name="Nat. Genet.">
        <title>The genome and transcriptome of the zoonotic hookworm Ancylostoma ceylanicum identify infection-specific gene families.</title>
        <authorList>
            <person name="Schwarz E.M."/>
            <person name="Hu Y."/>
            <person name="Antoshechkin I."/>
            <person name="Miller M.M."/>
            <person name="Sternberg P.W."/>
            <person name="Aroian R.V."/>
        </authorList>
    </citation>
    <scope>NUCLEOTIDE SEQUENCE</scope>
    <source>
        <strain evidence="4">HY135</strain>
    </source>
</reference>
<dbReference type="CDD" id="cd00084">
    <property type="entry name" value="HMG-box_SF"/>
    <property type="match status" value="1"/>
</dbReference>
<organism evidence="3 4">
    <name type="scientific">Ancylostoma ceylanicum</name>
    <dbReference type="NCBI Taxonomy" id="53326"/>
    <lineage>
        <taxon>Eukaryota</taxon>
        <taxon>Metazoa</taxon>
        <taxon>Ecdysozoa</taxon>
        <taxon>Nematoda</taxon>
        <taxon>Chromadorea</taxon>
        <taxon>Rhabditida</taxon>
        <taxon>Rhabditina</taxon>
        <taxon>Rhabditomorpha</taxon>
        <taxon>Strongyloidea</taxon>
        <taxon>Ancylostomatidae</taxon>
        <taxon>Ancylostomatinae</taxon>
        <taxon>Ancylostoma</taxon>
    </lineage>
</organism>
<evidence type="ECO:0000259" key="2">
    <source>
        <dbReference type="SMART" id="SM00731"/>
    </source>
</evidence>
<feature type="region of interest" description="Disordered" evidence="1">
    <location>
        <begin position="135"/>
        <end position="180"/>
    </location>
</feature>
<keyword evidence="4" id="KW-1185">Reference proteome</keyword>
<dbReference type="Pfam" id="PF10263">
    <property type="entry name" value="SprT-like"/>
    <property type="match status" value="1"/>
</dbReference>
<sequence>MFYFKARLMADLLSSTPSAPRQKYRRVVTLDDSSTTDQLESSECEVRSNSFLSDDRSVEETESSQGSSHNTSEHDSDSDSFVVDDDEYLTDDASFSLASYSEVSSSVTDLSNKEPIRRTQRLRFAKIDLDTGMIDHIDETNSPTTEEPSLVSEHDVATVDNSSDDEGPEEQQNPNSSRKGNEKYIYTTCLRLLDLQSNFLEMSCASPRKIEFTTVNFSTTQIGEEKVESVKASTSSESDEDDDESFERYLKKLRTGSSREERTEVKENIVHEKSFIVSDSDVSASASSSESETADSIWSPSSSDCEDEPRTNNFAFVHLSFGVSCSNHLIEERQLLKSIKDSFNSPSVLPSKGKKPIDQDEHFLISLSPDYSGRRHPDAEIYIKKGIKNEKQRAELASRLFDIFRHQCFKDELPEFLDVKWNPRLRKTAGMCRNKPDRTSWIELSPKVCSAPDRVRDTLIHEMCHAAVWIVDGRVKEGHGPVWKKWAHQCMLRFPSLPVIGRCHDYEIEAKFVYECGGCGQKVGRHTKSLDIVRKICGICKGRFTLQVRQNARKTTTKEGLEHNPFAKFVKENYGKHKKPGVKHGEVMRLLSQLYKEHSTPKTTGVEAELPKELDISVLSIHE</sequence>
<comment type="caution">
    <text evidence="3">The sequence shown here is derived from an EMBL/GenBank/DDBJ whole genome shotgun (WGS) entry which is preliminary data.</text>
</comment>
<dbReference type="EMBL" id="JARK01001430">
    <property type="protein sequence ID" value="EYC03357.1"/>
    <property type="molecule type" value="Genomic_DNA"/>
</dbReference>
<evidence type="ECO:0000313" key="3">
    <source>
        <dbReference type="EMBL" id="EYC03357.1"/>
    </source>
</evidence>
<feature type="region of interest" description="Disordered" evidence="1">
    <location>
        <begin position="224"/>
        <end position="246"/>
    </location>
</feature>
<protein>
    <recommendedName>
        <fullName evidence="2">SprT-like domain-containing protein</fullName>
    </recommendedName>
</protein>
<dbReference type="OrthoDB" id="20772at2759"/>
<dbReference type="AlphaFoldDB" id="A0A016TL32"/>
<dbReference type="STRING" id="53326.A0A016TL32"/>
<dbReference type="GO" id="GO:0005634">
    <property type="term" value="C:nucleus"/>
    <property type="evidence" value="ECO:0007669"/>
    <property type="project" value="TreeGrafter"/>
</dbReference>
<feature type="domain" description="SprT-like" evidence="2">
    <location>
        <begin position="394"/>
        <end position="547"/>
    </location>
</feature>
<dbReference type="GO" id="GO:0006974">
    <property type="term" value="P:DNA damage response"/>
    <property type="evidence" value="ECO:0007669"/>
    <property type="project" value="UniProtKB-ARBA"/>
</dbReference>
<dbReference type="Proteomes" id="UP000024635">
    <property type="component" value="Unassembled WGS sequence"/>
</dbReference>
<evidence type="ECO:0000256" key="1">
    <source>
        <dbReference type="SAM" id="MobiDB-lite"/>
    </source>
</evidence>
<name>A0A016TL32_9BILA</name>
<proteinExistence type="predicted"/>
<dbReference type="PANTHER" id="PTHR23099">
    <property type="entry name" value="TRANSCRIPTIONAL REGULATOR"/>
    <property type="match status" value="1"/>
</dbReference>